<reference evidence="1 2" key="1">
    <citation type="submission" date="2015-05" db="EMBL/GenBank/DDBJ databases">
        <title>Whole genome sequence and identification of bacterial endophytes from Costus igneus.</title>
        <authorList>
            <person name="Lee Y.P."/>
            <person name="Gan H.M."/>
            <person name="Eng W."/>
            <person name="Wheatley M.S."/>
            <person name="Caraballo A."/>
            <person name="Polter S."/>
            <person name="Savka M.A."/>
            <person name="Hudson A.O."/>
        </authorList>
    </citation>
    <scope>NUCLEOTIDE SEQUENCE [LARGE SCALE GENOMIC DNA]</scope>
    <source>
        <strain evidence="1 2">RIT375</strain>
    </source>
</reference>
<evidence type="ECO:0000313" key="1">
    <source>
        <dbReference type="EMBL" id="KLV18251.1"/>
    </source>
</evidence>
<organism evidence="1 2">
    <name type="scientific">Bacillus anthracis</name>
    <name type="common">anthrax bacterium</name>
    <dbReference type="NCBI Taxonomy" id="1392"/>
    <lineage>
        <taxon>Bacteria</taxon>
        <taxon>Bacillati</taxon>
        <taxon>Bacillota</taxon>
        <taxon>Bacilli</taxon>
        <taxon>Bacillales</taxon>
        <taxon>Bacillaceae</taxon>
        <taxon>Bacillus</taxon>
        <taxon>Bacillus cereus group</taxon>
    </lineage>
</organism>
<name>A0A0J1HWZ5_BACAN</name>
<evidence type="ECO:0000313" key="2">
    <source>
        <dbReference type="Proteomes" id="UP000035904"/>
    </source>
</evidence>
<accession>A0A0J1HWZ5</accession>
<comment type="caution">
    <text evidence="1">The sequence shown here is derived from an EMBL/GenBank/DDBJ whole genome shotgun (WGS) entry which is preliminary data.</text>
</comment>
<proteinExistence type="predicted"/>
<dbReference type="Proteomes" id="UP000035904">
    <property type="component" value="Unassembled WGS sequence"/>
</dbReference>
<dbReference type="AlphaFoldDB" id="A0A0J1HWZ5"/>
<sequence length="103" mass="11990">MHNSKNKPELSLNKYFDKTYLLGTPVLIDWDHKYKKCYGGIKTPTDLSLEIQYWINTQSEFIVTDIESRGVQSCVTLGNRFQISIFRITDITGKPLFRIQELS</sequence>
<protein>
    <submittedName>
        <fullName evidence="1">Uncharacterized protein</fullName>
    </submittedName>
</protein>
<dbReference type="EMBL" id="LDPG01000007">
    <property type="protein sequence ID" value="KLV18251.1"/>
    <property type="molecule type" value="Genomic_DNA"/>
</dbReference>
<gene>
    <name evidence="1" type="ORF">ABW01_12765</name>
</gene>
<dbReference type="PATRIC" id="fig|1392.242.peg.5573"/>